<reference evidence="6 7" key="1">
    <citation type="submission" date="2015-04" db="EMBL/GenBank/DDBJ databases">
        <title>Whole genome shotgun sequence of Sphingomonas changbaiensis NBRC 104936.</title>
        <authorList>
            <person name="Katano-Makiyama Y."/>
            <person name="Hosoyama A."/>
            <person name="Hashimoto M."/>
            <person name="Noguchi M."/>
            <person name="Tsuchikane K."/>
            <person name="Ohji S."/>
            <person name="Yamazoe A."/>
            <person name="Ichikawa N."/>
            <person name="Kimura A."/>
            <person name="Fujita N."/>
        </authorList>
    </citation>
    <scope>NUCLEOTIDE SEQUENCE [LARGE SCALE GENOMIC DNA]</scope>
    <source>
        <strain evidence="6 7">NBRC 104936</strain>
    </source>
</reference>
<comment type="caution">
    <text evidence="6">The sequence shown here is derived from an EMBL/GenBank/DDBJ whole genome shotgun (WGS) entry which is preliminary data.</text>
</comment>
<keyword evidence="4" id="KW-0449">Lipoprotein</keyword>
<dbReference type="EMBL" id="BBWU01000051">
    <property type="protein sequence ID" value="GAO40800.1"/>
    <property type="molecule type" value="Genomic_DNA"/>
</dbReference>
<dbReference type="Pfam" id="PF05433">
    <property type="entry name" value="Rick_17kDa_Anti"/>
    <property type="match status" value="1"/>
</dbReference>
<dbReference type="GO" id="GO:0009279">
    <property type="term" value="C:cell outer membrane"/>
    <property type="evidence" value="ECO:0007669"/>
    <property type="project" value="UniProtKB-SubCell"/>
</dbReference>
<gene>
    <name evidence="6" type="ORF">SCH01S_51_01330</name>
</gene>
<keyword evidence="7" id="KW-1185">Reference proteome</keyword>
<dbReference type="STRING" id="1219043.SCH01S_51_01330"/>
<evidence type="ECO:0000259" key="5">
    <source>
        <dbReference type="Pfam" id="PF05433"/>
    </source>
</evidence>
<evidence type="ECO:0000256" key="1">
    <source>
        <dbReference type="ARBA" id="ARBA00004459"/>
    </source>
</evidence>
<comment type="similarity">
    <text evidence="2">Belongs to the rickettsiale 17 kDa surface antigen family.</text>
</comment>
<evidence type="ECO:0000256" key="3">
    <source>
        <dbReference type="ARBA" id="ARBA00015281"/>
    </source>
</evidence>
<organism evidence="6 7">
    <name type="scientific">Sphingomonas changbaiensis NBRC 104936</name>
    <dbReference type="NCBI Taxonomy" id="1219043"/>
    <lineage>
        <taxon>Bacteria</taxon>
        <taxon>Pseudomonadati</taxon>
        <taxon>Pseudomonadota</taxon>
        <taxon>Alphaproteobacteria</taxon>
        <taxon>Sphingomonadales</taxon>
        <taxon>Sphingomonadaceae</taxon>
        <taxon>Sphingomonas</taxon>
    </lineage>
</organism>
<dbReference type="Proteomes" id="UP000033202">
    <property type="component" value="Unassembled WGS sequence"/>
</dbReference>
<feature type="domain" description="Glycine zipper 2TM" evidence="5">
    <location>
        <begin position="52"/>
        <end position="92"/>
    </location>
</feature>
<proteinExistence type="inferred from homology"/>
<sequence>MRKLMMALAVAGTAVPAIEAPAQARPHYYSHGRTYQAAPRYYGCRRGNGTTGLILGGALGALLGRSLDGGRDHTLGTVVGAAGGALLGREVQRNRQTRNCYR</sequence>
<dbReference type="AlphaFoldDB" id="A0A0E9MUH8"/>
<dbReference type="InterPro" id="IPR008816">
    <property type="entry name" value="Gly_zipper_2TM_dom"/>
</dbReference>
<comment type="subcellular location">
    <subcellularLocation>
        <location evidence="1">Cell outer membrane</location>
        <topology evidence="1">Lipid-anchor</topology>
    </subcellularLocation>
</comment>
<name>A0A0E9MUH8_9SPHN</name>
<evidence type="ECO:0000256" key="4">
    <source>
        <dbReference type="ARBA" id="ARBA00023288"/>
    </source>
</evidence>
<accession>A0A0E9MUH8</accession>
<evidence type="ECO:0000256" key="2">
    <source>
        <dbReference type="ARBA" id="ARBA00008681"/>
    </source>
</evidence>
<evidence type="ECO:0000313" key="6">
    <source>
        <dbReference type="EMBL" id="GAO40800.1"/>
    </source>
</evidence>
<evidence type="ECO:0000313" key="7">
    <source>
        <dbReference type="Proteomes" id="UP000033202"/>
    </source>
</evidence>
<dbReference type="RefSeq" id="WP_046349562.1">
    <property type="nucleotide sequence ID" value="NZ_BBWU01000051.1"/>
</dbReference>
<protein>
    <recommendedName>
        <fullName evidence="3">17 kDa surface antigen</fullName>
    </recommendedName>
</protein>